<sequence>MKKIEYLFKKPGGLWFIPARVGLLNFMTDKRYLAFMYKKIFKRKLDLDNPRAFTEKLAWLKIFWKDELAKKCADKIDVRDYVIHKIGIDYLIPEVGEWNSIDEVNFDTLPSSFVLKPSNGSGDVVICKDKKNLDVNCIIKRIRNSHAQSYFRFTKEWVYYDMPKRILVEELIMGEDGGVPNDYKLFCFNGSVKIILVVSERGTETKENWYSVKWEELDIYNGKTRGKEISKPFNLRKLIEVAEKLAEDFPFVRVDLFTENEKIYFGELTFFPNGGFVPFNPEEVDYELGKWLILPNKEEN</sequence>
<dbReference type="STRING" id="160454.RV10_GL002923"/>
<proteinExistence type="predicted"/>
<accession>R2SI06</accession>
<dbReference type="AlphaFoldDB" id="R2SI06"/>
<dbReference type="eggNOG" id="COG3307">
    <property type="taxonomic scope" value="Bacteria"/>
</dbReference>
<gene>
    <name evidence="1" type="ORF">UAU_01822</name>
</gene>
<evidence type="ECO:0000313" key="1">
    <source>
        <dbReference type="EMBL" id="EOH94900.1"/>
    </source>
</evidence>
<dbReference type="Proteomes" id="UP000013782">
    <property type="component" value="Unassembled WGS sequence"/>
</dbReference>
<dbReference type="PATRIC" id="fig|1158607.3.peg.1787"/>
<dbReference type="EMBL" id="AJAQ01000014">
    <property type="protein sequence ID" value="EOH94900.1"/>
    <property type="molecule type" value="Genomic_DNA"/>
</dbReference>
<name>R2SI06_9ENTE</name>
<reference evidence="1 2" key="1">
    <citation type="submission" date="2013-02" db="EMBL/GenBank/DDBJ databases">
        <title>The Genome Sequence of Enterococcus pallens BAA-351.</title>
        <authorList>
            <consortium name="The Broad Institute Genome Sequencing Platform"/>
            <consortium name="The Broad Institute Genome Sequencing Center for Infectious Disease"/>
            <person name="Earl A.M."/>
            <person name="Gilmore M.S."/>
            <person name="Lebreton F."/>
            <person name="Walker B."/>
            <person name="Young S.K."/>
            <person name="Zeng Q."/>
            <person name="Gargeya S."/>
            <person name="Fitzgerald M."/>
            <person name="Haas B."/>
            <person name="Abouelleil A."/>
            <person name="Alvarado L."/>
            <person name="Arachchi H.M."/>
            <person name="Berlin A.M."/>
            <person name="Chapman S.B."/>
            <person name="Dewar J."/>
            <person name="Goldberg J."/>
            <person name="Griggs A."/>
            <person name="Gujja S."/>
            <person name="Hansen M."/>
            <person name="Howarth C."/>
            <person name="Imamovic A."/>
            <person name="Larimer J."/>
            <person name="McCowan C."/>
            <person name="Murphy C."/>
            <person name="Neiman D."/>
            <person name="Pearson M."/>
            <person name="Priest M."/>
            <person name="Roberts A."/>
            <person name="Saif S."/>
            <person name="Shea T."/>
            <person name="Sisk P."/>
            <person name="Sykes S."/>
            <person name="Wortman J."/>
            <person name="Nusbaum C."/>
            <person name="Birren B."/>
        </authorList>
    </citation>
    <scope>NUCLEOTIDE SEQUENCE [LARGE SCALE GENOMIC DNA]</scope>
    <source>
        <strain evidence="1 2">ATCC BAA-351</strain>
    </source>
</reference>
<dbReference type="SUPFAM" id="SSF56059">
    <property type="entry name" value="Glutathione synthetase ATP-binding domain-like"/>
    <property type="match status" value="1"/>
</dbReference>
<organism evidence="1 2">
    <name type="scientific">Enterococcus pallens ATCC BAA-351</name>
    <dbReference type="NCBI Taxonomy" id="1158607"/>
    <lineage>
        <taxon>Bacteria</taxon>
        <taxon>Bacillati</taxon>
        <taxon>Bacillota</taxon>
        <taxon>Bacilli</taxon>
        <taxon>Lactobacillales</taxon>
        <taxon>Enterococcaceae</taxon>
        <taxon>Enterococcus</taxon>
    </lineage>
</organism>
<dbReference type="InterPro" id="IPR029465">
    <property type="entry name" value="ATPgrasp_TupA"/>
</dbReference>
<dbReference type="Pfam" id="PF14305">
    <property type="entry name" value="ATPgrasp_TupA"/>
    <property type="match status" value="1"/>
</dbReference>
<evidence type="ECO:0008006" key="3">
    <source>
        <dbReference type="Google" id="ProtNLM"/>
    </source>
</evidence>
<evidence type="ECO:0000313" key="2">
    <source>
        <dbReference type="Proteomes" id="UP000013782"/>
    </source>
</evidence>
<dbReference type="RefSeq" id="WP_010756819.1">
    <property type="nucleotide sequence ID" value="NZ_ASWD01000006.1"/>
</dbReference>
<dbReference type="OrthoDB" id="9791827at2"/>
<protein>
    <recommendedName>
        <fullName evidence="3">ATP-grasp domain-containing protein</fullName>
    </recommendedName>
</protein>
<comment type="caution">
    <text evidence="1">The sequence shown here is derived from an EMBL/GenBank/DDBJ whole genome shotgun (WGS) entry which is preliminary data.</text>
</comment>
<dbReference type="HOGENOM" id="CLU_056705_0_0_9"/>
<keyword evidence="2" id="KW-1185">Reference proteome</keyword>